<sequence length="46" mass="4768">DTASASGVPGRRGHGARRRRSPPAGDRWHPAAVGRLAGAVRTRPAV</sequence>
<feature type="non-terminal residue" evidence="2">
    <location>
        <position position="1"/>
    </location>
</feature>
<protein>
    <submittedName>
        <fullName evidence="2">Uncharacterized protein</fullName>
    </submittedName>
</protein>
<reference evidence="2" key="1">
    <citation type="submission" date="2020-02" db="EMBL/GenBank/DDBJ databases">
        <authorList>
            <person name="Meier V. D."/>
        </authorList>
    </citation>
    <scope>NUCLEOTIDE SEQUENCE</scope>
    <source>
        <strain evidence="2">AVDCRST_MAG76</strain>
    </source>
</reference>
<feature type="non-terminal residue" evidence="2">
    <location>
        <position position="46"/>
    </location>
</feature>
<organism evidence="2">
    <name type="scientific">uncultured Acidimicrobiales bacterium</name>
    <dbReference type="NCBI Taxonomy" id="310071"/>
    <lineage>
        <taxon>Bacteria</taxon>
        <taxon>Bacillati</taxon>
        <taxon>Actinomycetota</taxon>
        <taxon>Acidimicrobiia</taxon>
        <taxon>Acidimicrobiales</taxon>
        <taxon>environmental samples</taxon>
    </lineage>
</organism>
<proteinExistence type="predicted"/>
<gene>
    <name evidence="2" type="ORF">AVDCRST_MAG76-3702</name>
</gene>
<feature type="region of interest" description="Disordered" evidence="1">
    <location>
        <begin position="1"/>
        <end position="46"/>
    </location>
</feature>
<feature type="compositionally biased region" description="Basic residues" evidence="1">
    <location>
        <begin position="11"/>
        <end position="21"/>
    </location>
</feature>
<evidence type="ECO:0000313" key="2">
    <source>
        <dbReference type="EMBL" id="CAA9276395.1"/>
    </source>
</evidence>
<dbReference type="AlphaFoldDB" id="A0A6J4JDY9"/>
<evidence type="ECO:0000256" key="1">
    <source>
        <dbReference type="SAM" id="MobiDB-lite"/>
    </source>
</evidence>
<dbReference type="EMBL" id="CADCSZ010000219">
    <property type="protein sequence ID" value="CAA9276395.1"/>
    <property type="molecule type" value="Genomic_DNA"/>
</dbReference>
<accession>A0A6J4JDY9</accession>
<name>A0A6J4JDY9_9ACTN</name>